<sequence>MSCRQDDEGEDDEQRNPRKARGSITAERIREGAGIRHDISALPVPPSSLGGLGADHCLMVACAPTLVRDIPAKSGDDPVMDIVTSSGWLFFGCVLVPAFVGLCVASRCGARTLEDTLCLRGAPWPLGRCWQHKGRLSILDLVSLAFLAVAVGGYFYWSGHHVGPMLNLV</sequence>
<evidence type="ECO:0000313" key="3">
    <source>
        <dbReference type="EMBL" id="GAA1571915.1"/>
    </source>
</evidence>
<feature type="transmembrane region" description="Helical" evidence="2">
    <location>
        <begin position="87"/>
        <end position="105"/>
    </location>
</feature>
<name>A0ABP4P3R2_9MICO</name>
<comment type="caution">
    <text evidence="3">The sequence shown here is derived from an EMBL/GenBank/DDBJ whole genome shotgun (WGS) entry which is preliminary data.</text>
</comment>
<evidence type="ECO:0000256" key="1">
    <source>
        <dbReference type="SAM" id="MobiDB-lite"/>
    </source>
</evidence>
<feature type="transmembrane region" description="Helical" evidence="2">
    <location>
        <begin position="138"/>
        <end position="157"/>
    </location>
</feature>
<reference evidence="4" key="1">
    <citation type="journal article" date="2019" name="Int. J. Syst. Evol. Microbiol.">
        <title>The Global Catalogue of Microorganisms (GCM) 10K type strain sequencing project: providing services to taxonomists for standard genome sequencing and annotation.</title>
        <authorList>
            <consortium name="The Broad Institute Genomics Platform"/>
            <consortium name="The Broad Institute Genome Sequencing Center for Infectious Disease"/>
            <person name="Wu L."/>
            <person name="Ma J."/>
        </authorList>
    </citation>
    <scope>NUCLEOTIDE SEQUENCE [LARGE SCALE GENOMIC DNA]</scope>
    <source>
        <strain evidence="4">JCM 14589</strain>
    </source>
</reference>
<keyword evidence="2" id="KW-1133">Transmembrane helix</keyword>
<keyword evidence="4" id="KW-1185">Reference proteome</keyword>
<evidence type="ECO:0000256" key="2">
    <source>
        <dbReference type="SAM" id="Phobius"/>
    </source>
</evidence>
<protein>
    <submittedName>
        <fullName evidence="3">Uncharacterized protein</fullName>
    </submittedName>
</protein>
<keyword evidence="2" id="KW-0812">Transmembrane</keyword>
<accession>A0ABP4P3R2</accession>
<gene>
    <name evidence="3" type="ORF">GCM10009763_19640</name>
</gene>
<dbReference type="Proteomes" id="UP001500350">
    <property type="component" value="Unassembled WGS sequence"/>
</dbReference>
<evidence type="ECO:0000313" key="4">
    <source>
        <dbReference type="Proteomes" id="UP001500350"/>
    </source>
</evidence>
<proteinExistence type="predicted"/>
<keyword evidence="2" id="KW-0472">Membrane</keyword>
<feature type="region of interest" description="Disordered" evidence="1">
    <location>
        <begin position="1"/>
        <end position="23"/>
    </location>
</feature>
<dbReference type="EMBL" id="BAAANW010000014">
    <property type="protein sequence ID" value="GAA1571915.1"/>
    <property type="molecule type" value="Genomic_DNA"/>
</dbReference>
<organism evidence="3 4">
    <name type="scientific">Dermacoccus profundi</name>
    <dbReference type="NCBI Taxonomy" id="322602"/>
    <lineage>
        <taxon>Bacteria</taxon>
        <taxon>Bacillati</taxon>
        <taxon>Actinomycetota</taxon>
        <taxon>Actinomycetes</taxon>
        <taxon>Micrococcales</taxon>
        <taxon>Dermacoccaceae</taxon>
        <taxon>Dermacoccus</taxon>
    </lineage>
</organism>